<evidence type="ECO:0000256" key="1">
    <source>
        <dbReference type="ARBA" id="ARBA00004141"/>
    </source>
</evidence>
<protein>
    <submittedName>
        <fullName evidence="6">YlaF family protein</fullName>
    </submittedName>
</protein>
<evidence type="ECO:0000313" key="6">
    <source>
        <dbReference type="EMBL" id="MED4401721.1"/>
    </source>
</evidence>
<dbReference type="Pfam" id="PF17259">
    <property type="entry name" value="DUF5325"/>
    <property type="match status" value="1"/>
</dbReference>
<evidence type="ECO:0000256" key="5">
    <source>
        <dbReference type="SAM" id="Phobius"/>
    </source>
</evidence>
<feature type="transmembrane region" description="Helical" evidence="5">
    <location>
        <begin position="7"/>
        <end position="26"/>
    </location>
</feature>
<feature type="transmembrane region" description="Helical" evidence="5">
    <location>
        <begin position="32"/>
        <end position="51"/>
    </location>
</feature>
<dbReference type="InterPro" id="IPR035952">
    <property type="entry name" value="Rhomboid-like_sf"/>
</dbReference>
<comment type="caution">
    <text evidence="6">The sequence shown here is derived from an EMBL/GenBank/DDBJ whole genome shotgun (WGS) entry which is preliminary data.</text>
</comment>
<keyword evidence="2 5" id="KW-0812">Transmembrane</keyword>
<reference evidence="6 7" key="1">
    <citation type="submission" date="2023-03" db="EMBL/GenBank/DDBJ databases">
        <title>Bacillus Genome Sequencing.</title>
        <authorList>
            <person name="Dunlap C."/>
        </authorList>
    </citation>
    <scope>NUCLEOTIDE SEQUENCE [LARGE SCALE GENOMIC DNA]</scope>
    <source>
        <strain evidence="6 7">NRS-1717</strain>
    </source>
</reference>
<evidence type="ECO:0000256" key="3">
    <source>
        <dbReference type="ARBA" id="ARBA00022989"/>
    </source>
</evidence>
<evidence type="ECO:0000256" key="2">
    <source>
        <dbReference type="ARBA" id="ARBA00022692"/>
    </source>
</evidence>
<dbReference type="SUPFAM" id="SSF144091">
    <property type="entry name" value="Rhomboid-like"/>
    <property type="match status" value="1"/>
</dbReference>
<name>A0ABU6NX68_9BACI</name>
<keyword evidence="4 5" id="KW-0472">Membrane</keyword>
<comment type="subcellular location">
    <subcellularLocation>
        <location evidence="1">Membrane</location>
        <topology evidence="1">Multi-pass membrane protein</topology>
    </subcellularLocation>
</comment>
<dbReference type="EMBL" id="JARTFS010000006">
    <property type="protein sequence ID" value="MED4401721.1"/>
    <property type="molecule type" value="Genomic_DNA"/>
</dbReference>
<accession>A0ABU6NX68</accession>
<dbReference type="InterPro" id="IPR035211">
    <property type="entry name" value="DUF5325"/>
</dbReference>
<proteinExistence type="predicted"/>
<evidence type="ECO:0000256" key="4">
    <source>
        <dbReference type="ARBA" id="ARBA00023136"/>
    </source>
</evidence>
<keyword evidence="3 5" id="KW-1133">Transmembrane helix</keyword>
<dbReference type="GeneID" id="301143171"/>
<keyword evidence="7" id="KW-1185">Reference proteome</keyword>
<dbReference type="Proteomes" id="UP001342826">
    <property type="component" value="Unassembled WGS sequence"/>
</dbReference>
<dbReference type="RefSeq" id="WP_066235399.1">
    <property type="nucleotide sequence ID" value="NZ_JARTFQ010000006.1"/>
</dbReference>
<organism evidence="6 7">
    <name type="scientific">Metabacillus fastidiosus</name>
    <dbReference type="NCBI Taxonomy" id="1458"/>
    <lineage>
        <taxon>Bacteria</taxon>
        <taxon>Bacillati</taxon>
        <taxon>Bacillota</taxon>
        <taxon>Bacilli</taxon>
        <taxon>Bacillales</taxon>
        <taxon>Bacillaceae</taxon>
        <taxon>Metabacillus</taxon>
    </lineage>
</organism>
<evidence type="ECO:0000313" key="7">
    <source>
        <dbReference type="Proteomes" id="UP001342826"/>
    </source>
</evidence>
<sequence>MKLGKWIFLLLAFLAAMCMTLIGVAIGMRSTLGTAGAIFALIVIMGTGFTLKKKMSDTL</sequence>
<gene>
    <name evidence="6" type="ORF">P9271_10375</name>
</gene>